<feature type="compositionally biased region" description="Acidic residues" evidence="1">
    <location>
        <begin position="141"/>
        <end position="152"/>
    </location>
</feature>
<feature type="compositionally biased region" description="Polar residues" evidence="1">
    <location>
        <begin position="304"/>
        <end position="325"/>
    </location>
</feature>
<gene>
    <name evidence="2" type="ORF">MYCIT1_LOCUS8997</name>
</gene>
<feature type="compositionally biased region" description="Basic and acidic residues" evidence="1">
    <location>
        <begin position="919"/>
        <end position="930"/>
    </location>
</feature>
<feature type="compositionally biased region" description="Low complexity" evidence="1">
    <location>
        <begin position="1154"/>
        <end position="1164"/>
    </location>
</feature>
<protein>
    <submittedName>
        <fullName evidence="2">Uncharacterized protein</fullName>
    </submittedName>
</protein>
<comment type="caution">
    <text evidence="2">The sequence shown here is derived from an EMBL/GenBank/DDBJ whole genome shotgun (WGS) entry which is preliminary data.</text>
</comment>
<feature type="compositionally biased region" description="Low complexity" evidence="1">
    <location>
        <begin position="799"/>
        <end position="818"/>
    </location>
</feature>
<feature type="compositionally biased region" description="Basic residues" evidence="1">
    <location>
        <begin position="255"/>
        <end position="265"/>
    </location>
</feature>
<evidence type="ECO:0000313" key="2">
    <source>
        <dbReference type="EMBL" id="CAK5266945.1"/>
    </source>
</evidence>
<feature type="compositionally biased region" description="Low complexity" evidence="1">
    <location>
        <begin position="14"/>
        <end position="28"/>
    </location>
</feature>
<accession>A0AAD2H2M6</accession>
<feature type="compositionally biased region" description="Polar residues" evidence="1">
    <location>
        <begin position="628"/>
        <end position="640"/>
    </location>
</feature>
<dbReference type="GO" id="GO:0005096">
    <property type="term" value="F:GTPase activator activity"/>
    <property type="evidence" value="ECO:0007669"/>
    <property type="project" value="InterPro"/>
</dbReference>
<keyword evidence="3" id="KW-1185">Reference proteome</keyword>
<proteinExistence type="predicted"/>
<feature type="compositionally biased region" description="Low complexity" evidence="1">
    <location>
        <begin position="1023"/>
        <end position="1034"/>
    </location>
</feature>
<feature type="compositionally biased region" description="Pro residues" evidence="1">
    <location>
        <begin position="424"/>
        <end position="436"/>
    </location>
</feature>
<evidence type="ECO:0000313" key="3">
    <source>
        <dbReference type="Proteomes" id="UP001295794"/>
    </source>
</evidence>
<organism evidence="2 3">
    <name type="scientific">Mycena citricolor</name>
    <dbReference type="NCBI Taxonomy" id="2018698"/>
    <lineage>
        <taxon>Eukaryota</taxon>
        <taxon>Fungi</taxon>
        <taxon>Dikarya</taxon>
        <taxon>Basidiomycota</taxon>
        <taxon>Agaricomycotina</taxon>
        <taxon>Agaricomycetes</taxon>
        <taxon>Agaricomycetidae</taxon>
        <taxon>Agaricales</taxon>
        <taxon>Marasmiineae</taxon>
        <taxon>Mycenaceae</taxon>
        <taxon>Mycena</taxon>
    </lineage>
</organism>
<feature type="compositionally biased region" description="Acidic residues" evidence="1">
    <location>
        <begin position="1"/>
        <end position="12"/>
    </location>
</feature>
<name>A0AAD2H2M6_9AGAR</name>
<sequence>MEASENWDDDFEFNAQSARSSPSAASNSNDHDIRTSPPRPRHVHKESQSSAENWDDFYEDDTTTHATTSLQVNAQAPHHESSGSSAHGDDESVNLRPHSAHVLSATRTPRANKRQQRVRSGSGATARQRPRSGSRASLSSSEEELGFADGIDEDRTVTAHNRRVFSHTISTNSSPPPPVPPLPATVGYSTRGIGLGALSVEDFPQPFPRSPTTSVFSAPETISSTTGLIGGTGRRLQKKIGPGLAGLPPSPPIHRERRRLRKKSRPAALTSAIEVSRASSSSGAEEEEEDWDAESPASHDHQTDSLLSPSSTNNPYGASTSSISMQPAAAAQAPVLPPGGMLSRIGSMKRWGRRKKGSSMSVGSEMEAETDVIRDITADINADLTPRRSMSQRSPSSSCSRNRHSYHTGTPSTPARRGSLYTPQTPPNPSSNPQPKTPATGDNGGWFFRGPSPGRRRFRSRSTSRTRDERRPHTPTPLPDFSGSKSKLLVKQHPGGFVPIGRGRHPRDGDEKTAGRSLHPSPTKYGALGVGRPSSTGVGSSSVEDLGRKMGFVERSVRKISLVGSQKHKRTKSAAGLEETDQPSSTTPGLEIQPPSPPQTMNAATGSRLTGTTFSLASTTSLPSTALQPSKSPLKSNHSRPVTPVMQVHPQSTASLGRSSAAVAAAITASPSAMRRNSLGDLKIPARISQAQGALRRDLGMVREFARNVEDLKELQSTYQSLVAEVQAVLDARLLPAAPTSPSPSPSFFKRHRSNASLSTPPPEAWKQLAAAFYTINSRYRISWECAELLIELGGAGSSAGPPSSTSAPAIPPTSTSSKKSRARAITLTDDSAALPTSASLPTASTPSLAWRASTGRSMHSNAELNSRQMALLKELLSSPSAADDSFGTDDGVPEGTVVNRDWRWGADAMGSTITLPSEEDHGSGKERVKEKRRKSSKMRMSGFRDLLKSLARSGSGGASSSSSNPSHHPNPIPSTTSFSTDSSSQSRSTHNSTHSRRRAKTSTGPEIISLKPGSPYNSAKTASASPRRPSLASIFRIGRNKTPTGMPNESSSEGVSHDEGEEDWDRLSSEAEQQHPQQTIRGRNRSPYLHPALLPNSNTSLGANGATVVTRITRLSNVNETVEDASQPPSPVFSPPPPTGTKTTRRPAKNTGSVRSMPPSASSSDAVLAMMTAGKLAMTPENIKPLLENAREVHARLMECIEEVRALVDGLENQKV</sequence>
<feature type="compositionally biased region" description="Low complexity" evidence="1">
    <location>
        <begin position="387"/>
        <end position="400"/>
    </location>
</feature>
<feature type="region of interest" description="Disordered" evidence="1">
    <location>
        <begin position="620"/>
        <end position="643"/>
    </location>
</feature>
<feature type="region of interest" description="Disordered" evidence="1">
    <location>
        <begin position="881"/>
        <end position="1090"/>
    </location>
</feature>
<dbReference type="EMBL" id="CAVNYO010000111">
    <property type="protein sequence ID" value="CAK5266945.1"/>
    <property type="molecule type" value="Genomic_DNA"/>
</dbReference>
<feature type="compositionally biased region" description="Low complexity" evidence="1">
    <location>
        <begin position="131"/>
        <end position="140"/>
    </location>
</feature>
<feature type="compositionally biased region" description="Low complexity" evidence="1">
    <location>
        <begin position="271"/>
        <end position="283"/>
    </location>
</feature>
<feature type="compositionally biased region" description="Acidic residues" evidence="1">
    <location>
        <begin position="284"/>
        <end position="293"/>
    </location>
</feature>
<dbReference type="Proteomes" id="UP001295794">
    <property type="component" value="Unassembled WGS sequence"/>
</dbReference>
<dbReference type="InterPro" id="IPR045342">
    <property type="entry name" value="Etd1"/>
</dbReference>
<dbReference type="GO" id="GO:1902412">
    <property type="term" value="P:regulation of mitotic cytokinesis"/>
    <property type="evidence" value="ECO:0007669"/>
    <property type="project" value="InterPro"/>
</dbReference>
<feature type="compositionally biased region" description="Low complexity" evidence="1">
    <location>
        <begin position="959"/>
        <end position="993"/>
    </location>
</feature>
<feature type="compositionally biased region" description="Basic residues" evidence="1">
    <location>
        <begin position="454"/>
        <end position="464"/>
    </location>
</feature>
<feature type="compositionally biased region" description="Pro residues" evidence="1">
    <location>
        <begin position="1129"/>
        <end position="1140"/>
    </location>
</feature>
<feature type="compositionally biased region" description="Polar residues" evidence="1">
    <location>
        <begin position="1042"/>
        <end position="1055"/>
    </location>
</feature>
<feature type="region of interest" description="Disordered" evidence="1">
    <location>
        <begin position="1"/>
        <end position="546"/>
    </location>
</feature>
<dbReference type="Pfam" id="PF20162">
    <property type="entry name" value="Etd1"/>
    <property type="match status" value="1"/>
</dbReference>
<feature type="region of interest" description="Disordered" evidence="1">
    <location>
        <begin position="1122"/>
        <end position="1164"/>
    </location>
</feature>
<feature type="region of interest" description="Disordered" evidence="1">
    <location>
        <begin position="797"/>
        <end position="825"/>
    </location>
</feature>
<feature type="compositionally biased region" description="Pro residues" evidence="1">
    <location>
        <begin position="174"/>
        <end position="183"/>
    </location>
</feature>
<feature type="compositionally biased region" description="Polar residues" evidence="1">
    <location>
        <begin position="533"/>
        <end position="543"/>
    </location>
</feature>
<dbReference type="AlphaFoldDB" id="A0AAD2H2M6"/>
<reference evidence="2" key="1">
    <citation type="submission" date="2023-11" db="EMBL/GenBank/DDBJ databases">
        <authorList>
            <person name="De Vega J J."/>
            <person name="De Vega J J."/>
        </authorList>
    </citation>
    <scope>NUCLEOTIDE SEQUENCE</scope>
</reference>
<evidence type="ECO:0000256" key="1">
    <source>
        <dbReference type="SAM" id="MobiDB-lite"/>
    </source>
</evidence>
<feature type="region of interest" description="Disordered" evidence="1">
    <location>
        <begin position="561"/>
        <end position="606"/>
    </location>
</feature>
<feature type="compositionally biased region" description="Polar residues" evidence="1">
    <location>
        <begin position="64"/>
        <end position="74"/>
    </location>
</feature>